<keyword evidence="2" id="KW-0378">Hydrolase</keyword>
<dbReference type="PANTHER" id="PTHR10357">
    <property type="entry name" value="ALPHA-AMYLASE FAMILY MEMBER"/>
    <property type="match status" value="1"/>
</dbReference>
<dbReference type="SUPFAM" id="SSF51445">
    <property type="entry name" value="(Trans)glycosidases"/>
    <property type="match status" value="1"/>
</dbReference>
<feature type="domain" description="Glycosyl hydrolase family 13 catalytic" evidence="1">
    <location>
        <begin position="220"/>
        <end position="614"/>
    </location>
</feature>
<comment type="caution">
    <text evidence="2">The sequence shown here is derived from an EMBL/GenBank/DDBJ whole genome shotgun (WGS) entry which is preliminary data.</text>
</comment>
<evidence type="ECO:0000313" key="3">
    <source>
        <dbReference type="Proteomes" id="UP000555103"/>
    </source>
</evidence>
<dbReference type="RefSeq" id="WP_183306382.1">
    <property type="nucleotide sequence ID" value="NZ_JACIEP010000004.1"/>
</dbReference>
<keyword evidence="3" id="KW-1185">Reference proteome</keyword>
<dbReference type="GO" id="GO:0005975">
    <property type="term" value="P:carbohydrate metabolic process"/>
    <property type="evidence" value="ECO:0007669"/>
    <property type="project" value="InterPro"/>
</dbReference>
<sequence>MKKISVILLFILLYGCSNNRIISTFDILTEFNQEVASVLYLKSDCDTIYLTDHFPLLDSPDSITSPNVKTTLIDKDKFVIFSNREDVLSYINIWKDKKKVSLFTIRDTDQKWDTIRPWIITQGHLDYKIELLFSEIPGKVIVMWQNTILPDNFYSFSETKMSVTIPALADSMFRSSIRIIAVTPDGRTTNDVLVKLQYGKVLDNTANLTRKDKQGFILYSLMIDRFNNGNKTNDKPLNESDVLPTVDYHGGDIKGITEKIKSGFFNNLGINTIWISPIAQNVEGAWGLDKDPFTRFSAYHGYWPVNPTVIDYHFGTDAELRGMLDEAHKNNLNVILDYVANHLHQESHVLKNNPDWNTPMSLPDGRPNIRLFDEQRLTTWFDTFLPTLDLERNDVCEAMTDSALYWLQTYDFDGFRHDAAKHIPEKYWRMLTKKIKQRIDNPDIFQIGETYGKPQLLRSYVKSGMLDSQFDFGIYHSAVNTFGTPDNTMKDLFKDLTRSLNCYGYHNLMGNISGNHDKPRFISVAGGTVSLKENTKAAGRKRKIEVGDTVAYRKLALLESFMFTIPGIPCIYQGDEYGVPGANDPDNRRMMQFDEYDHNESKLLETVKKLTKIRSSSLPLIYGDLIPLYCDDDLFAFVRVYMGKKVIAAFNRSGESKELNIQLPFNASFTNLKTNFGQIIENNNDTLTILLEPYAFEILTE</sequence>
<dbReference type="PROSITE" id="PS51257">
    <property type="entry name" value="PROKAR_LIPOPROTEIN"/>
    <property type="match status" value="1"/>
</dbReference>
<proteinExistence type="predicted"/>
<dbReference type="Gene3D" id="2.60.40.1180">
    <property type="entry name" value="Golgi alpha-mannosidase II"/>
    <property type="match status" value="1"/>
</dbReference>
<dbReference type="Pfam" id="PF00128">
    <property type="entry name" value="Alpha-amylase"/>
    <property type="match status" value="1"/>
</dbReference>
<dbReference type="EMBL" id="JACIEP010000004">
    <property type="protein sequence ID" value="MBB4035441.1"/>
    <property type="molecule type" value="Genomic_DNA"/>
</dbReference>
<dbReference type="GO" id="GO:0016798">
    <property type="term" value="F:hydrolase activity, acting on glycosyl bonds"/>
    <property type="evidence" value="ECO:0007669"/>
    <property type="project" value="UniProtKB-KW"/>
</dbReference>
<dbReference type="Proteomes" id="UP000555103">
    <property type="component" value="Unassembled WGS sequence"/>
</dbReference>
<gene>
    <name evidence="2" type="ORF">GGR21_001334</name>
</gene>
<dbReference type="InterPro" id="IPR017853">
    <property type="entry name" value="GH"/>
</dbReference>
<accession>A0A840CJU1</accession>
<dbReference type="InterPro" id="IPR006047">
    <property type="entry name" value="GH13_cat_dom"/>
</dbReference>
<dbReference type="AlphaFoldDB" id="A0A840CJU1"/>
<dbReference type="Gene3D" id="3.20.20.80">
    <property type="entry name" value="Glycosidases"/>
    <property type="match status" value="1"/>
</dbReference>
<keyword evidence="2" id="KW-0326">Glycosidase</keyword>
<organism evidence="2 3">
    <name type="scientific">Dysgonomonas hofstadii</name>
    <dbReference type="NCBI Taxonomy" id="637886"/>
    <lineage>
        <taxon>Bacteria</taxon>
        <taxon>Pseudomonadati</taxon>
        <taxon>Bacteroidota</taxon>
        <taxon>Bacteroidia</taxon>
        <taxon>Bacteroidales</taxon>
        <taxon>Dysgonomonadaceae</taxon>
        <taxon>Dysgonomonas</taxon>
    </lineage>
</organism>
<dbReference type="SUPFAM" id="SSF51011">
    <property type="entry name" value="Glycosyl hydrolase domain"/>
    <property type="match status" value="1"/>
</dbReference>
<name>A0A840CJU1_9BACT</name>
<evidence type="ECO:0000313" key="2">
    <source>
        <dbReference type="EMBL" id="MBB4035441.1"/>
    </source>
</evidence>
<protein>
    <submittedName>
        <fullName evidence="2">Glycosidase</fullName>
    </submittedName>
</protein>
<dbReference type="InterPro" id="IPR013780">
    <property type="entry name" value="Glyco_hydro_b"/>
</dbReference>
<dbReference type="SMART" id="SM00642">
    <property type="entry name" value="Aamy"/>
    <property type="match status" value="1"/>
</dbReference>
<reference evidence="2 3" key="1">
    <citation type="submission" date="2020-08" db="EMBL/GenBank/DDBJ databases">
        <title>Genomic Encyclopedia of Type Strains, Phase IV (KMG-IV): sequencing the most valuable type-strain genomes for metagenomic binning, comparative biology and taxonomic classification.</title>
        <authorList>
            <person name="Goeker M."/>
        </authorList>
    </citation>
    <scope>NUCLEOTIDE SEQUENCE [LARGE SCALE GENOMIC DNA]</scope>
    <source>
        <strain evidence="2 3">DSM 104969</strain>
    </source>
</reference>
<evidence type="ECO:0000259" key="1">
    <source>
        <dbReference type="SMART" id="SM00642"/>
    </source>
</evidence>